<dbReference type="Proteomes" id="UP000284022">
    <property type="component" value="Unassembled WGS sequence"/>
</dbReference>
<name>A0A412SQS8_BACUN</name>
<evidence type="ECO:0000313" key="2">
    <source>
        <dbReference type="Proteomes" id="UP000284022"/>
    </source>
</evidence>
<accession>A0A412SQS8</accession>
<proteinExistence type="predicted"/>
<dbReference type="SUPFAM" id="SSF109709">
    <property type="entry name" value="KorB DNA-binding domain-like"/>
    <property type="match status" value="1"/>
</dbReference>
<dbReference type="EMBL" id="QRXV01000006">
    <property type="protein sequence ID" value="RGU39989.1"/>
    <property type="molecule type" value="Genomic_DNA"/>
</dbReference>
<comment type="caution">
    <text evidence="1">The sequence shown here is derived from an EMBL/GenBank/DDBJ whole genome shotgun (WGS) entry which is preliminary data.</text>
</comment>
<evidence type="ECO:0008006" key="3">
    <source>
        <dbReference type="Google" id="ProtNLM"/>
    </source>
</evidence>
<gene>
    <name evidence="1" type="ORF">DWW83_07665</name>
</gene>
<dbReference type="RefSeq" id="WP_117706940.1">
    <property type="nucleotide sequence ID" value="NZ_JAGKHX010000031.1"/>
</dbReference>
<protein>
    <recommendedName>
        <fullName evidence="3">ParB/Sulfiredoxin domain-containing protein</fullName>
    </recommendedName>
</protein>
<sequence length="425" mass="48599">MLQAERKEVLKSVQKGEPFATGYQLLYRGVLKPFKVWEIPMEALIYNQYNGRIGSVVKSYEKQSHTLNPELDSDITLIETFLWESKKEANKNTLDSLRKTGQIKFGIVSSDGVIIDGNRRASLMNKILKDPHSIQEEKDRCKFFKAVILPESATKKDILQLETSFQMGEDEKVDYNPIEKYLKCKDLEDAGFTRDEIASFMGINKKEVDQNIEILELMDMYLGFYEYDGIYTMAEGHEDSFQKLNIALKQYKSGVANMWNYTDEDINNMLGVAFDYIRLNLPQNDIRDIFRKPTQNSSSIFGSKERWNRFFENHQEIVSSYIEKPIEDYVKNASGIDITPCLQARDADWRKKLTPVMTATFKKAQDEIDSQLNSNAPIILINKANSALDSIDSSSNGFKNNADSISKGLDDLIKKAKSLKAQING</sequence>
<organism evidence="1 2">
    <name type="scientific">Bacteroides uniformis</name>
    <dbReference type="NCBI Taxonomy" id="820"/>
    <lineage>
        <taxon>Bacteria</taxon>
        <taxon>Pseudomonadati</taxon>
        <taxon>Bacteroidota</taxon>
        <taxon>Bacteroidia</taxon>
        <taxon>Bacteroidales</taxon>
        <taxon>Bacteroidaceae</taxon>
        <taxon>Bacteroides</taxon>
    </lineage>
</organism>
<evidence type="ECO:0000313" key="1">
    <source>
        <dbReference type="EMBL" id="RGU39989.1"/>
    </source>
</evidence>
<reference evidence="1 2" key="1">
    <citation type="submission" date="2018-08" db="EMBL/GenBank/DDBJ databases">
        <title>A genome reference for cultivated species of the human gut microbiota.</title>
        <authorList>
            <person name="Zou Y."/>
            <person name="Xue W."/>
            <person name="Luo G."/>
        </authorList>
    </citation>
    <scope>NUCLEOTIDE SEQUENCE [LARGE SCALE GENOMIC DNA]</scope>
    <source>
        <strain evidence="1 2">AF17-20</strain>
    </source>
</reference>
<dbReference type="AlphaFoldDB" id="A0A412SQS8"/>